<dbReference type="STRING" id="1419482.SAMN05444266_110160"/>
<keyword evidence="1" id="KW-0812">Transmembrane</keyword>
<dbReference type="EMBL" id="FRBL01000010">
    <property type="protein sequence ID" value="SHM73538.1"/>
    <property type="molecule type" value="Genomic_DNA"/>
</dbReference>
<evidence type="ECO:0000256" key="1">
    <source>
        <dbReference type="SAM" id="Phobius"/>
    </source>
</evidence>
<keyword evidence="1" id="KW-0472">Membrane</keyword>
<organism evidence="2 3">
    <name type="scientific">Chitinophaga jiangningensis</name>
    <dbReference type="NCBI Taxonomy" id="1419482"/>
    <lineage>
        <taxon>Bacteria</taxon>
        <taxon>Pseudomonadati</taxon>
        <taxon>Bacteroidota</taxon>
        <taxon>Chitinophagia</taxon>
        <taxon>Chitinophagales</taxon>
        <taxon>Chitinophagaceae</taxon>
        <taxon>Chitinophaga</taxon>
    </lineage>
</organism>
<gene>
    <name evidence="2" type="ORF">SAMN05444266_110160</name>
</gene>
<dbReference type="Proteomes" id="UP000184420">
    <property type="component" value="Unassembled WGS sequence"/>
</dbReference>
<evidence type="ECO:0000313" key="2">
    <source>
        <dbReference type="EMBL" id="SHM73538.1"/>
    </source>
</evidence>
<keyword evidence="3" id="KW-1185">Reference proteome</keyword>
<protein>
    <submittedName>
        <fullName evidence="2">Uncharacterized membrane protein</fullName>
    </submittedName>
</protein>
<keyword evidence="1" id="KW-1133">Transmembrane helix</keyword>
<name>A0A1M7L7R4_9BACT</name>
<proteinExistence type="predicted"/>
<evidence type="ECO:0000313" key="3">
    <source>
        <dbReference type="Proteomes" id="UP000184420"/>
    </source>
</evidence>
<sequence length="160" mass="17683">MPVAHHFPIEIPGIGKETVVTILLLLILCFLAGVFMKSKPAQQFKNWLETKILVHIPGYSYLRALSTDKLNSQDQSWRPASVLIDGNEVICFVVDETENYYSLFFPGAPTPTSGTVSARLKGDVRLLPISVSETFMIIRQLGVGAAAVLENLDRQQPLAK</sequence>
<feature type="transmembrane region" description="Helical" evidence="1">
    <location>
        <begin position="18"/>
        <end position="36"/>
    </location>
</feature>
<accession>A0A1M7L7R4</accession>
<dbReference type="AlphaFoldDB" id="A0A1M7L7R4"/>
<reference evidence="2 3" key="1">
    <citation type="submission" date="2016-11" db="EMBL/GenBank/DDBJ databases">
        <authorList>
            <person name="Jaros S."/>
            <person name="Januszkiewicz K."/>
            <person name="Wedrychowicz H."/>
        </authorList>
    </citation>
    <scope>NUCLEOTIDE SEQUENCE [LARGE SCALE GENOMIC DNA]</scope>
    <source>
        <strain evidence="2 3">DSM 27406</strain>
    </source>
</reference>